<comment type="similarity">
    <text evidence="1">Belongs to the glycerophosphoryl diester phosphodiesterase family.</text>
</comment>
<dbReference type="CDD" id="cd08602">
    <property type="entry name" value="GDPD_ScGlpQ1_like"/>
    <property type="match status" value="1"/>
</dbReference>
<feature type="domain" description="GP-PDE" evidence="8">
    <location>
        <begin position="33"/>
        <end position="370"/>
    </location>
</feature>
<proteinExistence type="inferred from homology"/>
<evidence type="ECO:0000256" key="1">
    <source>
        <dbReference type="ARBA" id="ARBA00007277"/>
    </source>
</evidence>
<reference evidence="9 10" key="1">
    <citation type="submission" date="2022-04" db="EMBL/GenBank/DDBJ databases">
        <title>Positive selection, recombination, and allopatry shape intraspecific diversity of widespread and dominant cyanobacteria.</title>
        <authorList>
            <person name="Wei J."/>
            <person name="Shu W."/>
            <person name="Hu C."/>
        </authorList>
    </citation>
    <scope>NUCLEOTIDE SEQUENCE [LARGE SCALE GENOMIC DNA]</scope>
    <source>
        <strain evidence="9 10">GB2-A5</strain>
    </source>
</reference>
<evidence type="ECO:0000256" key="2">
    <source>
        <dbReference type="ARBA" id="ARBA00012247"/>
    </source>
</evidence>
<evidence type="ECO:0000313" key="9">
    <source>
        <dbReference type="EMBL" id="MEP0866864.1"/>
    </source>
</evidence>
<name>A0ABV0JTS8_9CYAN</name>
<keyword evidence="3 7" id="KW-0732">Signal</keyword>
<keyword evidence="10" id="KW-1185">Reference proteome</keyword>
<keyword evidence="4" id="KW-0319">Glycerol metabolism</keyword>
<evidence type="ECO:0000256" key="7">
    <source>
        <dbReference type="SAM" id="SignalP"/>
    </source>
</evidence>
<comment type="caution">
    <text evidence="9">The sequence shown here is derived from an EMBL/GenBank/DDBJ whole genome shotgun (WGS) entry which is preliminary data.</text>
</comment>
<dbReference type="PANTHER" id="PTHR43620:SF7">
    <property type="entry name" value="GLYCEROPHOSPHODIESTER PHOSPHODIESTERASE GDPD5-RELATED"/>
    <property type="match status" value="1"/>
</dbReference>
<feature type="signal peptide" evidence="7">
    <location>
        <begin position="1"/>
        <end position="25"/>
    </location>
</feature>
<comment type="catalytic activity">
    <reaction evidence="6">
        <text>a sn-glycero-3-phosphodiester + H2O = an alcohol + sn-glycerol 3-phosphate + H(+)</text>
        <dbReference type="Rhea" id="RHEA:12969"/>
        <dbReference type="ChEBI" id="CHEBI:15377"/>
        <dbReference type="ChEBI" id="CHEBI:15378"/>
        <dbReference type="ChEBI" id="CHEBI:30879"/>
        <dbReference type="ChEBI" id="CHEBI:57597"/>
        <dbReference type="ChEBI" id="CHEBI:83408"/>
        <dbReference type="EC" id="3.1.4.46"/>
    </reaction>
</comment>
<dbReference type="InterPro" id="IPR017946">
    <property type="entry name" value="PLC-like_Pdiesterase_TIM-brl"/>
</dbReference>
<dbReference type="EMBL" id="JAMPKK010000053">
    <property type="protein sequence ID" value="MEP0866864.1"/>
    <property type="molecule type" value="Genomic_DNA"/>
</dbReference>
<evidence type="ECO:0000259" key="8">
    <source>
        <dbReference type="PROSITE" id="PS51704"/>
    </source>
</evidence>
<evidence type="ECO:0000256" key="3">
    <source>
        <dbReference type="ARBA" id="ARBA00022729"/>
    </source>
</evidence>
<dbReference type="InterPro" id="IPR030395">
    <property type="entry name" value="GP_PDE_dom"/>
</dbReference>
<dbReference type="Proteomes" id="UP001442494">
    <property type="component" value="Unassembled WGS sequence"/>
</dbReference>
<organism evidence="9 10">
    <name type="scientific">Funiculus sociatus GB2-A5</name>
    <dbReference type="NCBI Taxonomy" id="2933946"/>
    <lineage>
        <taxon>Bacteria</taxon>
        <taxon>Bacillati</taxon>
        <taxon>Cyanobacteriota</taxon>
        <taxon>Cyanophyceae</taxon>
        <taxon>Coleofasciculales</taxon>
        <taxon>Coleofasciculaceae</taxon>
        <taxon>Funiculus</taxon>
    </lineage>
</organism>
<accession>A0ABV0JTS8</accession>
<dbReference type="Gene3D" id="3.20.20.190">
    <property type="entry name" value="Phosphatidylinositol (PI) phosphodiesterase"/>
    <property type="match status" value="1"/>
</dbReference>
<sequence>MFRSLKLVLLATAALALVPVGEAAAATLTGAPPIVIGHRGASGYRPEHTLAAYELAIDMGADYIEPDVVSTKDGVLIARHENEISGTTDVSSRPEFADRYTTKIIDGAEVEGWFTEDFTLAEIKTLRAKERLPQLRSTAYDGLYEVPTLQEVIDLAKRKSAETGRTIGIYPETKHPTYFNSVGLSLEEPLVEILTANGYTDADDAVFIQSFEVANLQRLNTLTNVSLVQLFGGSGSQPYDFVVSGDSRTYGDLVTSTGLAGIAEYAQGIGPSKGLIIPSATVDRDGDGKADDLNGDGVISDADRPLKEPTTLIDDAHAAGLLVHAYTFRNEDFFLAPEYNGNPELEYEKFLKLGLDGLFSDFPDTAVAVRNRVAGNPNQAVPEPSSLAILGILPLAEILRRRQNQGGKKAKKAIASS</sequence>
<dbReference type="EC" id="3.1.4.46" evidence="2"/>
<gene>
    <name evidence="9" type="ORF">NDI37_20645</name>
</gene>
<dbReference type="Pfam" id="PF03009">
    <property type="entry name" value="GDPD"/>
    <property type="match status" value="1"/>
</dbReference>
<evidence type="ECO:0000256" key="4">
    <source>
        <dbReference type="ARBA" id="ARBA00022798"/>
    </source>
</evidence>
<evidence type="ECO:0000313" key="10">
    <source>
        <dbReference type="Proteomes" id="UP001442494"/>
    </source>
</evidence>
<feature type="chain" id="PRO_5045413792" description="glycerophosphodiester phosphodiesterase" evidence="7">
    <location>
        <begin position="26"/>
        <end position="417"/>
    </location>
</feature>
<evidence type="ECO:0000256" key="6">
    <source>
        <dbReference type="ARBA" id="ARBA00047512"/>
    </source>
</evidence>
<protein>
    <recommendedName>
        <fullName evidence="2">glycerophosphodiester phosphodiesterase</fullName>
        <ecNumber evidence="2">3.1.4.46</ecNumber>
    </recommendedName>
</protein>
<dbReference type="SUPFAM" id="SSF51695">
    <property type="entry name" value="PLC-like phosphodiesterases"/>
    <property type="match status" value="1"/>
</dbReference>
<dbReference type="RefSeq" id="WP_190421460.1">
    <property type="nucleotide sequence ID" value="NZ_JAMPKK010000053.1"/>
</dbReference>
<evidence type="ECO:0000256" key="5">
    <source>
        <dbReference type="ARBA" id="ARBA00022801"/>
    </source>
</evidence>
<dbReference type="PANTHER" id="PTHR43620">
    <property type="entry name" value="GLYCEROPHOSPHORYL DIESTER PHOSPHODIESTERASE"/>
    <property type="match status" value="1"/>
</dbReference>
<keyword evidence="5" id="KW-0378">Hydrolase</keyword>
<dbReference type="PROSITE" id="PS51704">
    <property type="entry name" value="GP_PDE"/>
    <property type="match status" value="1"/>
</dbReference>